<name>A0AAN8Q9L6_PATCE</name>
<evidence type="ECO:0000313" key="3">
    <source>
        <dbReference type="Proteomes" id="UP001347796"/>
    </source>
</evidence>
<feature type="chain" id="PRO_5043027254" evidence="1">
    <location>
        <begin position="22"/>
        <end position="303"/>
    </location>
</feature>
<reference evidence="2 3" key="1">
    <citation type="submission" date="2024-01" db="EMBL/GenBank/DDBJ databases">
        <title>The genome of the rayed Mediterranean limpet Patella caerulea (Linnaeus, 1758).</title>
        <authorList>
            <person name="Anh-Thu Weber A."/>
            <person name="Halstead-Nussloch G."/>
        </authorList>
    </citation>
    <scope>NUCLEOTIDE SEQUENCE [LARGE SCALE GENOMIC DNA]</scope>
    <source>
        <strain evidence="2">AATW-2023a</strain>
        <tissue evidence="2">Whole specimen</tissue>
    </source>
</reference>
<dbReference type="EMBL" id="JAZGQO010000006">
    <property type="protein sequence ID" value="KAK6185880.1"/>
    <property type="molecule type" value="Genomic_DNA"/>
</dbReference>
<gene>
    <name evidence="2" type="ORF">SNE40_008020</name>
</gene>
<keyword evidence="1" id="KW-0732">Signal</keyword>
<proteinExistence type="predicted"/>
<dbReference type="AlphaFoldDB" id="A0AAN8Q9L6"/>
<evidence type="ECO:0000256" key="1">
    <source>
        <dbReference type="SAM" id="SignalP"/>
    </source>
</evidence>
<feature type="signal peptide" evidence="1">
    <location>
        <begin position="1"/>
        <end position="21"/>
    </location>
</feature>
<organism evidence="2 3">
    <name type="scientific">Patella caerulea</name>
    <name type="common">Rayed Mediterranean limpet</name>
    <dbReference type="NCBI Taxonomy" id="87958"/>
    <lineage>
        <taxon>Eukaryota</taxon>
        <taxon>Metazoa</taxon>
        <taxon>Spiralia</taxon>
        <taxon>Lophotrochozoa</taxon>
        <taxon>Mollusca</taxon>
        <taxon>Gastropoda</taxon>
        <taxon>Patellogastropoda</taxon>
        <taxon>Patelloidea</taxon>
        <taxon>Patellidae</taxon>
        <taxon>Patella</taxon>
    </lineage>
</organism>
<comment type="caution">
    <text evidence="2">The sequence shown here is derived from an EMBL/GenBank/DDBJ whole genome shotgun (WGS) entry which is preliminary data.</text>
</comment>
<dbReference type="Proteomes" id="UP001347796">
    <property type="component" value="Unassembled WGS sequence"/>
</dbReference>
<protein>
    <submittedName>
        <fullName evidence="2">Uncharacterized protein</fullName>
    </submittedName>
</protein>
<evidence type="ECO:0000313" key="2">
    <source>
        <dbReference type="EMBL" id="KAK6185880.1"/>
    </source>
</evidence>
<sequence length="303" mass="30851">MAFCITILSAVACIFSQHASAQMFGGRPGLGLAGAGAVPRPVVPRMGMMTGQSLWGAQPQATYRTCIGQTGAGDELRVTFSERPQVSTNWWDNSNDLQVTADITSGSISGMFQLVTTEYGRIDGMCESASLGEIISERPQANTGMLGLGWWNQGPANNIGIIGTTFDLSPGKTVSLTDNINTGLTLARITGGGMALCPARQVVGNRCLDTMSLCCSIARDSRPAIQPVMGGAQAGMVGGMNGGMGGMVGGMNGGMVGGMNGGMVGGMNGMSQGMNGNMNGGVSGNMGSPAGQGMQGGAFQGRR</sequence>
<accession>A0AAN8Q9L6</accession>
<keyword evidence="3" id="KW-1185">Reference proteome</keyword>